<gene>
    <name evidence="3" type="ORF">Scaly_2054000</name>
</gene>
<name>A0AAW2N273_9LAMI</name>
<feature type="region of interest" description="Disordered" evidence="1">
    <location>
        <begin position="134"/>
        <end position="158"/>
    </location>
</feature>
<dbReference type="Pfam" id="PF03732">
    <property type="entry name" value="Retrotrans_gag"/>
    <property type="match status" value="1"/>
</dbReference>
<reference evidence="3" key="2">
    <citation type="journal article" date="2024" name="Plant">
        <title>Genomic evolution and insights into agronomic trait innovations of Sesamum species.</title>
        <authorList>
            <person name="Miao H."/>
            <person name="Wang L."/>
            <person name="Qu L."/>
            <person name="Liu H."/>
            <person name="Sun Y."/>
            <person name="Le M."/>
            <person name="Wang Q."/>
            <person name="Wei S."/>
            <person name="Zheng Y."/>
            <person name="Lin W."/>
            <person name="Duan Y."/>
            <person name="Cao H."/>
            <person name="Xiong S."/>
            <person name="Wang X."/>
            <person name="Wei L."/>
            <person name="Li C."/>
            <person name="Ma Q."/>
            <person name="Ju M."/>
            <person name="Zhao R."/>
            <person name="Li G."/>
            <person name="Mu C."/>
            <person name="Tian Q."/>
            <person name="Mei H."/>
            <person name="Zhang T."/>
            <person name="Gao T."/>
            <person name="Zhang H."/>
        </authorList>
    </citation>
    <scope>NUCLEOTIDE SEQUENCE</scope>
    <source>
        <strain evidence="3">KEN8</strain>
    </source>
</reference>
<comment type="caution">
    <text evidence="3">The sequence shown here is derived from an EMBL/GenBank/DDBJ whole genome shotgun (WGS) entry which is preliminary data.</text>
</comment>
<evidence type="ECO:0000256" key="1">
    <source>
        <dbReference type="SAM" id="MobiDB-lite"/>
    </source>
</evidence>
<feature type="domain" description="Retrotransposon gag" evidence="2">
    <location>
        <begin position="5"/>
        <end position="87"/>
    </location>
</feature>
<protein>
    <recommendedName>
        <fullName evidence="2">Retrotransposon gag domain-containing protein</fullName>
    </recommendedName>
</protein>
<proteinExistence type="predicted"/>
<reference evidence="3" key="1">
    <citation type="submission" date="2020-06" db="EMBL/GenBank/DDBJ databases">
        <authorList>
            <person name="Li T."/>
            <person name="Hu X."/>
            <person name="Zhang T."/>
            <person name="Song X."/>
            <person name="Zhang H."/>
            <person name="Dai N."/>
            <person name="Sheng W."/>
            <person name="Hou X."/>
            <person name="Wei L."/>
        </authorList>
    </citation>
    <scope>NUCLEOTIDE SEQUENCE</scope>
    <source>
        <strain evidence="3">KEN8</strain>
        <tissue evidence="3">Leaf</tissue>
    </source>
</reference>
<evidence type="ECO:0000313" key="3">
    <source>
        <dbReference type="EMBL" id="KAL0337789.1"/>
    </source>
</evidence>
<feature type="compositionally biased region" description="Basic and acidic residues" evidence="1">
    <location>
        <begin position="134"/>
        <end position="154"/>
    </location>
</feature>
<dbReference type="EMBL" id="JACGWM010000012">
    <property type="protein sequence ID" value="KAL0337789.1"/>
    <property type="molecule type" value="Genomic_DNA"/>
</dbReference>
<feature type="region of interest" description="Disordered" evidence="1">
    <location>
        <begin position="260"/>
        <end position="314"/>
    </location>
</feature>
<organism evidence="3">
    <name type="scientific">Sesamum calycinum</name>
    <dbReference type="NCBI Taxonomy" id="2727403"/>
    <lineage>
        <taxon>Eukaryota</taxon>
        <taxon>Viridiplantae</taxon>
        <taxon>Streptophyta</taxon>
        <taxon>Embryophyta</taxon>
        <taxon>Tracheophyta</taxon>
        <taxon>Spermatophyta</taxon>
        <taxon>Magnoliopsida</taxon>
        <taxon>eudicotyledons</taxon>
        <taxon>Gunneridae</taxon>
        <taxon>Pentapetalae</taxon>
        <taxon>asterids</taxon>
        <taxon>lamiids</taxon>
        <taxon>Lamiales</taxon>
        <taxon>Pedaliaceae</taxon>
        <taxon>Sesamum</taxon>
    </lineage>
</organism>
<sequence>MLDCKIFRTTLSGKVMAWFNQLLTHTIENFEQLSQYFLHHFSINKRYPKKASFLFTIVQQEQESLRDYVQRFSEAVLEVPHLNHKLLASILQQSLRRGRFRESIASKAPATLDELLKRAAKYIRIEEALKPKTDTNNKRKVREWEKRDPRREGLAEGQMHMPLNNFTRQSEELKGVESSKRREKGKENLTTAGVIGVVVVWACGKRFSPSTKDIAFSRMGIGMEMLTRVNTPLVGLNGSVVKPMGDDIYITHEVEVPYLQKNRRGKRGPSPGKRMSCQYSQKEDQPRYRKESSSTKQREEKCGNNPRPCLTKKSRIEEEKLAAAEELKTYKWLKVNQRKPPRSEQ</sequence>
<evidence type="ECO:0000259" key="2">
    <source>
        <dbReference type="Pfam" id="PF03732"/>
    </source>
</evidence>
<dbReference type="AlphaFoldDB" id="A0AAW2N273"/>
<feature type="compositionally biased region" description="Basic and acidic residues" evidence="1">
    <location>
        <begin position="281"/>
        <end position="302"/>
    </location>
</feature>
<dbReference type="InterPro" id="IPR005162">
    <property type="entry name" value="Retrotrans_gag_dom"/>
</dbReference>
<dbReference type="PANTHER" id="PTHR33223:SF6">
    <property type="entry name" value="CCHC-TYPE DOMAIN-CONTAINING PROTEIN"/>
    <property type="match status" value="1"/>
</dbReference>
<dbReference type="PANTHER" id="PTHR33223">
    <property type="entry name" value="CCHC-TYPE DOMAIN-CONTAINING PROTEIN"/>
    <property type="match status" value="1"/>
</dbReference>
<accession>A0AAW2N273</accession>